<accession>A0ABN8R475</accession>
<proteinExistence type="predicted"/>
<gene>
    <name evidence="1" type="ORF">PEVE_00008876</name>
</gene>
<organism evidence="1 2">
    <name type="scientific">Porites evermanni</name>
    <dbReference type="NCBI Taxonomy" id="104178"/>
    <lineage>
        <taxon>Eukaryota</taxon>
        <taxon>Metazoa</taxon>
        <taxon>Cnidaria</taxon>
        <taxon>Anthozoa</taxon>
        <taxon>Hexacorallia</taxon>
        <taxon>Scleractinia</taxon>
        <taxon>Fungiina</taxon>
        <taxon>Poritidae</taxon>
        <taxon>Porites</taxon>
    </lineage>
</organism>
<keyword evidence="2" id="KW-1185">Reference proteome</keyword>
<dbReference type="EMBL" id="CALNXI010001603">
    <property type="protein sequence ID" value="CAH3173131.1"/>
    <property type="molecule type" value="Genomic_DNA"/>
</dbReference>
<sequence>MPSRHVGIWARRSCFRCQAGSGGDQNNCGTRNWSTAGHKRRKRKICCFYKDEFISRRDVEHLSLRLLHQAKWKFAVDLKLK</sequence>
<comment type="caution">
    <text evidence="1">The sequence shown here is derived from an EMBL/GenBank/DDBJ whole genome shotgun (WGS) entry which is preliminary data.</text>
</comment>
<evidence type="ECO:0000313" key="2">
    <source>
        <dbReference type="Proteomes" id="UP001159427"/>
    </source>
</evidence>
<name>A0ABN8R475_9CNID</name>
<dbReference type="Proteomes" id="UP001159427">
    <property type="component" value="Unassembled WGS sequence"/>
</dbReference>
<protein>
    <submittedName>
        <fullName evidence="1">Uncharacterized protein</fullName>
    </submittedName>
</protein>
<evidence type="ECO:0000313" key="1">
    <source>
        <dbReference type="EMBL" id="CAH3173131.1"/>
    </source>
</evidence>
<reference evidence="1 2" key="1">
    <citation type="submission" date="2022-05" db="EMBL/GenBank/DDBJ databases">
        <authorList>
            <consortium name="Genoscope - CEA"/>
            <person name="William W."/>
        </authorList>
    </citation>
    <scope>NUCLEOTIDE SEQUENCE [LARGE SCALE GENOMIC DNA]</scope>
</reference>